<dbReference type="AlphaFoldDB" id="A0A5M9JIA3"/>
<dbReference type="PANTHER" id="PTHR24322">
    <property type="entry name" value="PKSB"/>
    <property type="match status" value="1"/>
</dbReference>
<dbReference type="EMBL" id="VICG01000011">
    <property type="protein sequence ID" value="KAA8566845.1"/>
    <property type="molecule type" value="Genomic_DNA"/>
</dbReference>
<dbReference type="InterPro" id="IPR002347">
    <property type="entry name" value="SDR_fam"/>
</dbReference>
<sequence>MMIHARDFFARMTEMLISNLDMLGLLIADFHLWLDELMLTIPNLWHAYSSIVELTTSFDISKIKMSAVLAAPFDPKITGTLFVALAYYPHKLKSILPIKIQPYITSSYFIQALKVLLVFGILRVINRKLSQLVLNNWKGHAKFVKSQELVLITGASSGIGEIIARDFSSNGVKVVAIDVNPPKNPFPSNVFYYQVDITSSSQIASAASEIRKNHGDPTVIINNAGIASGQSILEGTEAQTRRIFDVNTISHFLMAREFLPAMIKKNHGHVVTIASMASYLVHAANVDYSCSKASALAFHEGLASELRVRYNAPNIRTTVVNPSWVRTPLIEDLIAQPTFKDPVLDPRTVTNAIVNQVLSGRSGHILLPSEMHIVSTIRAWPWWLQTSLRNMIAPTLLFVRNPAQNESTEHMGGVAPATST</sequence>
<keyword evidence="6" id="KW-0560">Oxidoreductase</keyword>
<dbReference type="Proteomes" id="UP000322873">
    <property type="component" value="Unassembled WGS sequence"/>
</dbReference>
<evidence type="ECO:0000256" key="12">
    <source>
        <dbReference type="RuleBase" id="RU000363"/>
    </source>
</evidence>
<comment type="subcellular location">
    <subcellularLocation>
        <location evidence="1">Membrane</location>
        <topology evidence="1">Multi-pass membrane protein</topology>
    </subcellularLocation>
</comment>
<keyword evidence="8" id="KW-0472">Membrane</keyword>
<evidence type="ECO:0000256" key="11">
    <source>
        <dbReference type="ARBA" id="ARBA00082544"/>
    </source>
</evidence>
<dbReference type="PANTHER" id="PTHR24322:SF736">
    <property type="entry name" value="RETINOL DEHYDROGENASE 10"/>
    <property type="match status" value="1"/>
</dbReference>
<dbReference type="GO" id="GO:0052650">
    <property type="term" value="F:all-trans-retinol dehydrogenase (NADP+) activity"/>
    <property type="evidence" value="ECO:0007669"/>
    <property type="project" value="UniProtKB-ARBA"/>
</dbReference>
<dbReference type="PRINTS" id="PR00080">
    <property type="entry name" value="SDRFAMILY"/>
</dbReference>
<dbReference type="SUPFAM" id="SSF51735">
    <property type="entry name" value="NAD(P)-binding Rossmann-fold domains"/>
    <property type="match status" value="1"/>
</dbReference>
<comment type="similarity">
    <text evidence="2 12">Belongs to the short-chain dehydrogenases/reductases (SDR) family.</text>
</comment>
<keyword evidence="7" id="KW-0443">Lipid metabolism</keyword>
<evidence type="ECO:0000313" key="13">
    <source>
        <dbReference type="EMBL" id="KAA8566845.1"/>
    </source>
</evidence>
<keyword evidence="14" id="KW-1185">Reference proteome</keyword>
<comment type="function">
    <text evidence="9">Catalyzes the reduction of all-trans-retinal to all-trans-retinol in the presence of NADPH.</text>
</comment>
<dbReference type="Pfam" id="PF00106">
    <property type="entry name" value="adh_short"/>
    <property type="match status" value="1"/>
</dbReference>
<evidence type="ECO:0000256" key="3">
    <source>
        <dbReference type="ARBA" id="ARBA00022692"/>
    </source>
</evidence>
<evidence type="ECO:0000256" key="4">
    <source>
        <dbReference type="ARBA" id="ARBA00022857"/>
    </source>
</evidence>
<evidence type="ECO:0000256" key="9">
    <source>
        <dbReference type="ARBA" id="ARBA00059620"/>
    </source>
</evidence>
<evidence type="ECO:0000256" key="10">
    <source>
        <dbReference type="ARBA" id="ARBA00068717"/>
    </source>
</evidence>
<proteinExistence type="inferred from homology"/>
<keyword evidence="4" id="KW-0521">NADP</keyword>
<dbReference type="FunFam" id="3.40.50.720:FF:000131">
    <property type="entry name" value="Short-chain dehydrogenase/reductase 3"/>
    <property type="match status" value="1"/>
</dbReference>
<comment type="caution">
    <text evidence="13">The sequence shown here is derived from an EMBL/GenBank/DDBJ whole genome shotgun (WGS) entry which is preliminary data.</text>
</comment>
<evidence type="ECO:0000256" key="8">
    <source>
        <dbReference type="ARBA" id="ARBA00023136"/>
    </source>
</evidence>
<gene>
    <name evidence="13" type="ORF">EYC84_009944</name>
</gene>
<keyword evidence="3" id="KW-0812">Transmembrane</keyword>
<evidence type="ECO:0000256" key="7">
    <source>
        <dbReference type="ARBA" id="ARBA00023098"/>
    </source>
</evidence>
<evidence type="ECO:0000256" key="6">
    <source>
        <dbReference type="ARBA" id="ARBA00023002"/>
    </source>
</evidence>
<organism evidence="13 14">
    <name type="scientific">Monilinia fructicola</name>
    <name type="common">Brown rot fungus</name>
    <name type="synonym">Ciboria fructicola</name>
    <dbReference type="NCBI Taxonomy" id="38448"/>
    <lineage>
        <taxon>Eukaryota</taxon>
        <taxon>Fungi</taxon>
        <taxon>Dikarya</taxon>
        <taxon>Ascomycota</taxon>
        <taxon>Pezizomycotina</taxon>
        <taxon>Leotiomycetes</taxon>
        <taxon>Helotiales</taxon>
        <taxon>Sclerotiniaceae</taxon>
        <taxon>Monilinia</taxon>
    </lineage>
</organism>
<protein>
    <recommendedName>
        <fullName evidence="10">Short-chain dehydrogenase/reductase 3</fullName>
    </recommendedName>
    <alternativeName>
        <fullName evidence="11">Retinal short-chain dehydrogenase/reductase 1</fullName>
    </alternativeName>
</protein>
<dbReference type="VEuPathDB" id="FungiDB:MFRU_007g00060"/>
<evidence type="ECO:0000256" key="2">
    <source>
        <dbReference type="ARBA" id="ARBA00006484"/>
    </source>
</evidence>
<evidence type="ECO:0000256" key="1">
    <source>
        <dbReference type="ARBA" id="ARBA00004141"/>
    </source>
</evidence>
<keyword evidence="5" id="KW-1133">Transmembrane helix</keyword>
<dbReference type="InterPro" id="IPR036291">
    <property type="entry name" value="NAD(P)-bd_dom_sf"/>
</dbReference>
<dbReference type="Gene3D" id="3.40.50.720">
    <property type="entry name" value="NAD(P)-binding Rossmann-like Domain"/>
    <property type="match status" value="1"/>
</dbReference>
<reference evidence="13 14" key="1">
    <citation type="submission" date="2019-06" db="EMBL/GenBank/DDBJ databases">
        <title>Genome Sequence of the Brown Rot Fungal Pathogen Monilinia fructicola.</title>
        <authorList>
            <person name="De Miccolis Angelini R.M."/>
            <person name="Landi L."/>
            <person name="Abate D."/>
            <person name="Pollastro S."/>
            <person name="Romanazzi G."/>
            <person name="Faretra F."/>
        </authorList>
    </citation>
    <scope>NUCLEOTIDE SEQUENCE [LARGE SCALE GENOMIC DNA]</scope>
    <source>
        <strain evidence="13 14">Mfrc123</strain>
    </source>
</reference>
<dbReference type="PRINTS" id="PR00081">
    <property type="entry name" value="GDHRDH"/>
</dbReference>
<dbReference type="GO" id="GO:0016020">
    <property type="term" value="C:membrane"/>
    <property type="evidence" value="ECO:0007669"/>
    <property type="project" value="UniProtKB-SubCell"/>
</dbReference>
<name>A0A5M9JIA3_MONFR</name>
<evidence type="ECO:0000313" key="14">
    <source>
        <dbReference type="Proteomes" id="UP000322873"/>
    </source>
</evidence>
<dbReference type="PROSITE" id="PS00061">
    <property type="entry name" value="ADH_SHORT"/>
    <property type="match status" value="1"/>
</dbReference>
<accession>A0A5M9JIA3</accession>
<dbReference type="InterPro" id="IPR020904">
    <property type="entry name" value="Sc_DH/Rdtase_CS"/>
</dbReference>
<evidence type="ECO:0000256" key="5">
    <source>
        <dbReference type="ARBA" id="ARBA00022989"/>
    </source>
</evidence>